<dbReference type="EMBL" id="AE015929">
    <property type="protein sequence ID" value="AAO05537.1"/>
    <property type="molecule type" value="Genomic_DNA"/>
</dbReference>
<dbReference type="RefSeq" id="WP_001830032.1">
    <property type="nucleotide sequence ID" value="NC_004461.1"/>
</dbReference>
<evidence type="ECO:0000313" key="2">
    <source>
        <dbReference type="Proteomes" id="UP000001411"/>
    </source>
</evidence>
<name>A0A0H2VHQ5_STAES</name>
<dbReference type="OrthoDB" id="2409252at2"/>
<gene>
    <name evidence="1" type="ordered locus">SE_1896</name>
</gene>
<protein>
    <submittedName>
        <fullName evidence="1">Uncharacterized protein</fullName>
    </submittedName>
</protein>
<reference evidence="1 2" key="1">
    <citation type="journal article" date="2003" name="Mol. Microbiol.">
        <title>Genome-based analysis of virulence genes in a non-biofilm-forming Staphylococcus epidermidis strain (ATCC 12228).</title>
        <authorList>
            <person name="Zhang Y.Q."/>
            <person name="Ren S.X."/>
            <person name="Li H.L."/>
            <person name="Wang Y.X."/>
            <person name="Fu G."/>
            <person name="Yang J."/>
            <person name="Qin Z.Q."/>
            <person name="Miao Y.G."/>
            <person name="Wang W.Y."/>
            <person name="Chen R.S."/>
            <person name="Shen Y."/>
            <person name="Chen Z."/>
            <person name="Yuan Z.H."/>
            <person name="Zhao G.P."/>
            <person name="Qu D."/>
            <person name="Danchin A."/>
            <person name="Wen Y.M."/>
        </authorList>
    </citation>
    <scope>NUCLEOTIDE SEQUENCE [LARGE SCALE GENOMIC DNA]</scope>
    <source>
        <strain evidence="2">ATCC 12228 / FDA PCI 1200</strain>
    </source>
</reference>
<dbReference type="GeneID" id="50018000"/>
<evidence type="ECO:0000313" key="1">
    <source>
        <dbReference type="EMBL" id="AAO05537.1"/>
    </source>
</evidence>
<proteinExistence type="predicted"/>
<organism evidence="1 2">
    <name type="scientific">Staphylococcus epidermidis (strain ATCC 12228 / FDA PCI 1200)</name>
    <dbReference type="NCBI Taxonomy" id="176280"/>
    <lineage>
        <taxon>Bacteria</taxon>
        <taxon>Bacillati</taxon>
        <taxon>Bacillota</taxon>
        <taxon>Bacilli</taxon>
        <taxon>Bacillales</taxon>
        <taxon>Staphylococcaceae</taxon>
        <taxon>Staphylococcus</taxon>
    </lineage>
</organism>
<dbReference type="KEGG" id="sep:SE_1896"/>
<dbReference type="eggNOG" id="ENOG503054N">
    <property type="taxonomic scope" value="Bacteria"/>
</dbReference>
<accession>A0A0H2VHQ5</accession>
<dbReference type="AlphaFoldDB" id="A0A0H2VHQ5"/>
<sequence>MLIDKFETYIINVAGLKSRSTRKKLIHLCKEITFCESFQYSIIKQNNVFALEVSLPKLQLPYLISFLSFHNYAIYQILLPNRVNELLDSEQLYQSIKRFDLAIDGLQDAFIKDKVIDIMNMFANHHNVNYTLNNNCASVTCPPEIFTKLLQTIATRNIDILSASYRAKMLHKARIS</sequence>
<dbReference type="Proteomes" id="UP000001411">
    <property type="component" value="Chromosome"/>
</dbReference>
<dbReference type="HOGENOM" id="CLU_1467361_0_0_9"/>
<dbReference type="PATRIC" id="fig|176280.10.peg.1854"/>